<dbReference type="GO" id="GO:0008270">
    <property type="term" value="F:zinc ion binding"/>
    <property type="evidence" value="ECO:0007669"/>
    <property type="project" value="UniProtKB-KW"/>
</dbReference>
<evidence type="ECO:0000256" key="8">
    <source>
        <dbReference type="ARBA" id="ARBA00022679"/>
    </source>
</evidence>
<evidence type="ECO:0000313" key="21">
    <source>
        <dbReference type="EMBL" id="KAJ2003779.1"/>
    </source>
</evidence>
<evidence type="ECO:0000256" key="16">
    <source>
        <dbReference type="ARBA" id="ARBA00023136"/>
    </source>
</evidence>
<dbReference type="GO" id="GO:0016567">
    <property type="term" value="P:protein ubiquitination"/>
    <property type="evidence" value="ECO:0007669"/>
    <property type="project" value="UniProtKB-ARBA"/>
</dbReference>
<evidence type="ECO:0000256" key="4">
    <source>
        <dbReference type="ARBA" id="ARBA00008704"/>
    </source>
</evidence>
<dbReference type="PROSITE" id="PS00518">
    <property type="entry name" value="ZF_RING_1"/>
    <property type="match status" value="1"/>
</dbReference>
<dbReference type="PROSITE" id="PS50089">
    <property type="entry name" value="ZF_RING_2"/>
    <property type="match status" value="1"/>
</dbReference>
<feature type="domain" description="RING-type" evidence="20">
    <location>
        <begin position="330"/>
        <end position="368"/>
    </location>
</feature>
<keyword evidence="17" id="KW-0576">Peroxisome</keyword>
<dbReference type="Proteomes" id="UP001150907">
    <property type="component" value="Unassembled WGS sequence"/>
</dbReference>
<comment type="similarity">
    <text evidence="4">Belongs to the pex2/pex10/pex12 family.</text>
</comment>
<dbReference type="Gene3D" id="3.30.40.10">
    <property type="entry name" value="Zinc/RING finger domain, C3HC4 (zinc finger)"/>
    <property type="match status" value="1"/>
</dbReference>
<dbReference type="InterPro" id="IPR001841">
    <property type="entry name" value="Znf_RING"/>
</dbReference>
<keyword evidence="16" id="KW-0472">Membrane</keyword>
<dbReference type="InterPro" id="IPR025654">
    <property type="entry name" value="PEX2/10"/>
</dbReference>
<evidence type="ECO:0000256" key="11">
    <source>
        <dbReference type="ARBA" id="ARBA00022771"/>
    </source>
</evidence>
<evidence type="ECO:0000256" key="15">
    <source>
        <dbReference type="ARBA" id="ARBA00022989"/>
    </source>
</evidence>
<comment type="pathway">
    <text evidence="3">Protein modification; protein ubiquitination.</text>
</comment>
<dbReference type="CDD" id="cd16527">
    <property type="entry name" value="RING-HC_PEX10"/>
    <property type="match status" value="1"/>
</dbReference>
<comment type="caution">
    <text evidence="21">The sequence shown here is derived from an EMBL/GenBank/DDBJ whole genome shotgun (WGS) entry which is preliminary data.</text>
</comment>
<evidence type="ECO:0000256" key="5">
    <source>
        <dbReference type="ARBA" id="ARBA00012483"/>
    </source>
</evidence>
<evidence type="ECO:0000256" key="10">
    <source>
        <dbReference type="ARBA" id="ARBA00022723"/>
    </source>
</evidence>
<dbReference type="OrthoDB" id="6270329at2759"/>
<dbReference type="EMBL" id="JANBQF010000197">
    <property type="protein sequence ID" value="KAJ2003779.1"/>
    <property type="molecule type" value="Genomic_DNA"/>
</dbReference>
<dbReference type="GO" id="GO:0061630">
    <property type="term" value="F:ubiquitin protein ligase activity"/>
    <property type="evidence" value="ECO:0007669"/>
    <property type="project" value="UniProtKB-EC"/>
</dbReference>
<dbReference type="PANTHER" id="PTHR23350">
    <property type="entry name" value="PEROXISOME ASSEMBLY PROTEIN 10"/>
    <property type="match status" value="1"/>
</dbReference>
<dbReference type="GO" id="GO:0005778">
    <property type="term" value="C:peroxisomal membrane"/>
    <property type="evidence" value="ECO:0007669"/>
    <property type="project" value="UniProtKB-SubCell"/>
</dbReference>
<gene>
    <name evidence="21" type="primary">PEX10</name>
    <name evidence="21" type="ORF">H4R26_002882</name>
</gene>
<evidence type="ECO:0000256" key="7">
    <source>
        <dbReference type="ARBA" id="ARBA00022593"/>
    </source>
</evidence>
<keyword evidence="12" id="KW-0833">Ubl conjugation pathway</keyword>
<keyword evidence="14" id="KW-0653">Protein transport</keyword>
<dbReference type="Pfam" id="PF13920">
    <property type="entry name" value="zf-C3HC4_3"/>
    <property type="match status" value="1"/>
</dbReference>
<dbReference type="EC" id="2.3.2.27" evidence="5"/>
<evidence type="ECO:0000256" key="17">
    <source>
        <dbReference type="ARBA" id="ARBA00023140"/>
    </source>
</evidence>
<evidence type="ECO:0000256" key="18">
    <source>
        <dbReference type="ARBA" id="ARBA00041230"/>
    </source>
</evidence>
<evidence type="ECO:0000313" key="22">
    <source>
        <dbReference type="Proteomes" id="UP001150907"/>
    </source>
</evidence>
<dbReference type="PANTHER" id="PTHR23350:SF0">
    <property type="entry name" value="PEROXISOME BIOGENESIS FACTOR 10"/>
    <property type="match status" value="1"/>
</dbReference>
<evidence type="ECO:0000256" key="2">
    <source>
        <dbReference type="ARBA" id="ARBA00004585"/>
    </source>
</evidence>
<dbReference type="Pfam" id="PF04757">
    <property type="entry name" value="Pex2_Pex12"/>
    <property type="match status" value="1"/>
</dbReference>
<keyword evidence="22" id="KW-1185">Reference proteome</keyword>
<dbReference type="SUPFAM" id="SSF57850">
    <property type="entry name" value="RING/U-box"/>
    <property type="match status" value="1"/>
</dbReference>
<sequence>MSHNSDTEASVQVVAEVGGVDSGNAFEPALPLRSEFVFPFSGQPDIVRSTQKDLFYQQRLQSQLADIVQQTKGTRYYAAHQKDVEAASKAIYYGLTTLTGAQTLGEEYCGILQIDKHQLYPSLGRRFLMVLLQSGAGFGAERMLAAVRNWLQRRRLRRGQAKPGGMENVLGRISALSKDGGLLAKLSMAHLALFYFTSAYYSLSKRLTGIRYVFARKLRQGEDEGSGYEILGALLGIQLVIQTVIQLRNWQASASTKGQIDISIEPNDEEEGRDGATCWSTTTTDMYIDRSDVDKTAEGLEDDSSVFKVPVVGEDDADTLARFTSSQQKCTLCLSLRSRSASTPCGHLFCWSCAFEWCQTHPECPLCRQPLKLNQIMPVFNY</sequence>
<dbReference type="AlphaFoldDB" id="A0A9W8BFN7"/>
<protein>
    <recommendedName>
        <fullName evidence="5">RING-type E3 ubiquitin transferase</fullName>
        <ecNumber evidence="5">2.3.2.27</ecNumber>
    </recommendedName>
    <alternativeName>
        <fullName evidence="18">Peroxin-10</fullName>
    </alternativeName>
</protein>
<proteinExistence type="inferred from homology"/>
<evidence type="ECO:0000256" key="14">
    <source>
        <dbReference type="ARBA" id="ARBA00022927"/>
    </source>
</evidence>
<evidence type="ECO:0000256" key="1">
    <source>
        <dbReference type="ARBA" id="ARBA00000900"/>
    </source>
</evidence>
<name>A0A9W8BFN7_9FUNG</name>
<keyword evidence="13" id="KW-0862">Zinc</keyword>
<dbReference type="SMART" id="SM00184">
    <property type="entry name" value="RING"/>
    <property type="match status" value="1"/>
</dbReference>
<keyword evidence="9" id="KW-0812">Transmembrane</keyword>
<reference evidence="21" key="1">
    <citation type="submission" date="2022-07" db="EMBL/GenBank/DDBJ databases">
        <title>Phylogenomic reconstructions and comparative analyses of Kickxellomycotina fungi.</title>
        <authorList>
            <person name="Reynolds N.K."/>
            <person name="Stajich J.E."/>
            <person name="Barry K."/>
            <person name="Grigoriev I.V."/>
            <person name="Crous P."/>
            <person name="Smith M.E."/>
        </authorList>
    </citation>
    <scope>NUCLEOTIDE SEQUENCE</scope>
    <source>
        <strain evidence="21">IMI 214461</strain>
    </source>
</reference>
<accession>A0A9W8BFN7</accession>
<dbReference type="GO" id="GO:0016562">
    <property type="term" value="P:protein import into peroxisome matrix, receptor recycling"/>
    <property type="evidence" value="ECO:0007669"/>
    <property type="project" value="UniProtKB-ARBA"/>
</dbReference>
<dbReference type="InterPro" id="IPR013083">
    <property type="entry name" value="Znf_RING/FYVE/PHD"/>
</dbReference>
<dbReference type="InterPro" id="IPR006845">
    <property type="entry name" value="Pex_N"/>
</dbReference>
<keyword evidence="6" id="KW-0813">Transport</keyword>
<comment type="catalytic activity">
    <reaction evidence="1">
        <text>S-ubiquitinyl-[E2 ubiquitin-conjugating enzyme]-L-cysteine + [acceptor protein]-L-lysine = [E2 ubiquitin-conjugating enzyme]-L-cysteine + N(6)-ubiquitinyl-[acceptor protein]-L-lysine.</text>
        <dbReference type="EC" id="2.3.2.27"/>
    </reaction>
</comment>
<keyword evidence="8" id="KW-0808">Transferase</keyword>
<evidence type="ECO:0000256" key="12">
    <source>
        <dbReference type="ARBA" id="ARBA00022786"/>
    </source>
</evidence>
<keyword evidence="10" id="KW-0479">Metal-binding</keyword>
<keyword evidence="11 19" id="KW-0863">Zinc-finger</keyword>
<comment type="subcellular location">
    <subcellularLocation>
        <location evidence="2">Peroxisome membrane</location>
        <topology evidence="2">Multi-pass membrane protein</topology>
    </subcellularLocation>
</comment>
<evidence type="ECO:0000256" key="19">
    <source>
        <dbReference type="PROSITE-ProRule" id="PRU00175"/>
    </source>
</evidence>
<dbReference type="InterPro" id="IPR017907">
    <property type="entry name" value="Znf_RING_CS"/>
</dbReference>
<evidence type="ECO:0000256" key="3">
    <source>
        <dbReference type="ARBA" id="ARBA00004906"/>
    </source>
</evidence>
<evidence type="ECO:0000256" key="13">
    <source>
        <dbReference type="ARBA" id="ARBA00022833"/>
    </source>
</evidence>
<evidence type="ECO:0000256" key="6">
    <source>
        <dbReference type="ARBA" id="ARBA00022448"/>
    </source>
</evidence>
<evidence type="ECO:0000256" key="9">
    <source>
        <dbReference type="ARBA" id="ARBA00022692"/>
    </source>
</evidence>
<keyword evidence="7" id="KW-0962">Peroxisome biogenesis</keyword>
<evidence type="ECO:0000259" key="20">
    <source>
        <dbReference type="PROSITE" id="PS50089"/>
    </source>
</evidence>
<keyword evidence="15" id="KW-1133">Transmembrane helix</keyword>
<organism evidence="21 22">
    <name type="scientific">Coemansia thaxteri</name>
    <dbReference type="NCBI Taxonomy" id="2663907"/>
    <lineage>
        <taxon>Eukaryota</taxon>
        <taxon>Fungi</taxon>
        <taxon>Fungi incertae sedis</taxon>
        <taxon>Zoopagomycota</taxon>
        <taxon>Kickxellomycotina</taxon>
        <taxon>Kickxellomycetes</taxon>
        <taxon>Kickxellales</taxon>
        <taxon>Kickxellaceae</taxon>
        <taxon>Coemansia</taxon>
    </lineage>
</organism>